<name>A0A9W9VPV8_9EURO</name>
<reference evidence="1" key="2">
    <citation type="journal article" date="2023" name="IMA Fungus">
        <title>Comparative genomic study of the Penicillium genus elucidates a diverse pangenome and 15 lateral gene transfer events.</title>
        <authorList>
            <person name="Petersen C."/>
            <person name="Sorensen T."/>
            <person name="Nielsen M.R."/>
            <person name="Sondergaard T.E."/>
            <person name="Sorensen J.L."/>
            <person name="Fitzpatrick D.A."/>
            <person name="Frisvad J.C."/>
            <person name="Nielsen K.L."/>
        </authorList>
    </citation>
    <scope>NUCLEOTIDE SEQUENCE</scope>
    <source>
        <strain evidence="1">IBT 29677</strain>
    </source>
</reference>
<evidence type="ECO:0000313" key="1">
    <source>
        <dbReference type="EMBL" id="KAJ5387128.1"/>
    </source>
</evidence>
<dbReference type="AlphaFoldDB" id="A0A9W9VPV8"/>
<sequence length="101" mass="11594">MYYAIQGLALIFVLALYLVLRKSKSSKSQSGYFKDKIGDPIPSLPEDTRFRRFTNGKEISDQGAKEFGERPFLVRNGRHRELIISHPSHIKDFYMQDAAGE</sequence>
<proteinExistence type="predicted"/>
<dbReference type="RefSeq" id="XP_056484926.1">
    <property type="nucleotide sequence ID" value="XM_056634306.1"/>
</dbReference>
<accession>A0A9W9VPV8</accession>
<dbReference type="OrthoDB" id="2789670at2759"/>
<reference evidence="1" key="1">
    <citation type="submission" date="2022-12" db="EMBL/GenBank/DDBJ databases">
        <authorList>
            <person name="Petersen C."/>
        </authorList>
    </citation>
    <scope>NUCLEOTIDE SEQUENCE</scope>
    <source>
        <strain evidence="1">IBT 29677</strain>
    </source>
</reference>
<comment type="caution">
    <text evidence="1">The sequence shown here is derived from an EMBL/GenBank/DDBJ whole genome shotgun (WGS) entry which is preliminary data.</text>
</comment>
<dbReference type="EMBL" id="JAPZBU010000009">
    <property type="protein sequence ID" value="KAJ5387128.1"/>
    <property type="molecule type" value="Genomic_DNA"/>
</dbReference>
<evidence type="ECO:0000313" key="2">
    <source>
        <dbReference type="Proteomes" id="UP001147747"/>
    </source>
</evidence>
<dbReference type="Proteomes" id="UP001147747">
    <property type="component" value="Unassembled WGS sequence"/>
</dbReference>
<protein>
    <submittedName>
        <fullName evidence="1">Uncharacterized protein</fullName>
    </submittedName>
</protein>
<keyword evidence="2" id="KW-1185">Reference proteome</keyword>
<gene>
    <name evidence="1" type="ORF">N7509_009669</name>
</gene>
<dbReference type="GeneID" id="81373286"/>
<organism evidence="1 2">
    <name type="scientific">Penicillium cosmopolitanum</name>
    <dbReference type="NCBI Taxonomy" id="1131564"/>
    <lineage>
        <taxon>Eukaryota</taxon>
        <taxon>Fungi</taxon>
        <taxon>Dikarya</taxon>
        <taxon>Ascomycota</taxon>
        <taxon>Pezizomycotina</taxon>
        <taxon>Eurotiomycetes</taxon>
        <taxon>Eurotiomycetidae</taxon>
        <taxon>Eurotiales</taxon>
        <taxon>Aspergillaceae</taxon>
        <taxon>Penicillium</taxon>
    </lineage>
</organism>